<reference evidence="1" key="1">
    <citation type="journal article" date="2020" name="Stud. Mycol.">
        <title>101 Dothideomycetes genomes: a test case for predicting lifestyles and emergence of pathogens.</title>
        <authorList>
            <person name="Haridas S."/>
            <person name="Albert R."/>
            <person name="Binder M."/>
            <person name="Bloem J."/>
            <person name="Labutti K."/>
            <person name="Salamov A."/>
            <person name="Andreopoulos B."/>
            <person name="Baker S."/>
            <person name="Barry K."/>
            <person name="Bills G."/>
            <person name="Bluhm B."/>
            <person name="Cannon C."/>
            <person name="Castanera R."/>
            <person name="Culley D."/>
            <person name="Daum C."/>
            <person name="Ezra D."/>
            <person name="Gonzalez J."/>
            <person name="Henrissat B."/>
            <person name="Kuo A."/>
            <person name="Liang C."/>
            <person name="Lipzen A."/>
            <person name="Lutzoni F."/>
            <person name="Magnuson J."/>
            <person name="Mondo S."/>
            <person name="Nolan M."/>
            <person name="Ohm R."/>
            <person name="Pangilinan J."/>
            <person name="Park H.-J."/>
            <person name="Ramirez L."/>
            <person name="Alfaro M."/>
            <person name="Sun H."/>
            <person name="Tritt A."/>
            <person name="Yoshinaga Y."/>
            <person name="Zwiers L.-H."/>
            <person name="Turgeon B."/>
            <person name="Goodwin S."/>
            <person name="Spatafora J."/>
            <person name="Crous P."/>
            <person name="Grigoriev I."/>
        </authorList>
    </citation>
    <scope>NUCLEOTIDE SEQUENCE</scope>
    <source>
        <strain evidence="1">CBS 122681</strain>
    </source>
</reference>
<organism evidence="1 2">
    <name type="scientific">Lophiostoma macrostomum CBS 122681</name>
    <dbReference type="NCBI Taxonomy" id="1314788"/>
    <lineage>
        <taxon>Eukaryota</taxon>
        <taxon>Fungi</taxon>
        <taxon>Dikarya</taxon>
        <taxon>Ascomycota</taxon>
        <taxon>Pezizomycotina</taxon>
        <taxon>Dothideomycetes</taxon>
        <taxon>Pleosporomycetidae</taxon>
        <taxon>Pleosporales</taxon>
        <taxon>Lophiostomataceae</taxon>
        <taxon>Lophiostoma</taxon>
    </lineage>
</organism>
<dbReference type="AlphaFoldDB" id="A0A6A6SU32"/>
<dbReference type="Gene3D" id="3.40.50.300">
    <property type="entry name" value="P-loop containing nucleotide triphosphate hydrolases"/>
    <property type="match status" value="1"/>
</dbReference>
<evidence type="ECO:0000313" key="1">
    <source>
        <dbReference type="EMBL" id="KAF2650093.1"/>
    </source>
</evidence>
<dbReference type="SUPFAM" id="SSF52540">
    <property type="entry name" value="P-loop containing nucleoside triphosphate hydrolases"/>
    <property type="match status" value="1"/>
</dbReference>
<evidence type="ECO:0000313" key="2">
    <source>
        <dbReference type="Proteomes" id="UP000799324"/>
    </source>
</evidence>
<protein>
    <recommendedName>
        <fullName evidence="3">P-loop containing nucleoside triphosphate hydrolase protein</fullName>
    </recommendedName>
</protein>
<dbReference type="EMBL" id="MU004467">
    <property type="protein sequence ID" value="KAF2650093.1"/>
    <property type="molecule type" value="Genomic_DNA"/>
</dbReference>
<accession>A0A6A6SU32</accession>
<dbReference type="PANTHER" id="PTHR36681">
    <property type="entry name" value="NUCLEAR GTPASE, GERMINAL CENTER-ASSOCIATED, TANDEM DUPLICATE 3"/>
    <property type="match status" value="1"/>
</dbReference>
<dbReference type="Proteomes" id="UP000799324">
    <property type="component" value="Unassembled WGS sequence"/>
</dbReference>
<sequence length="799" mass="91216">MSTILTEKEFETYVKEHKSLPRYDSTHEQRHPHPWWDVQKSNIDAGLKDLSMKVRHVIVEEPKDDVELRHVVRSAEGLCQIPRGKPIQVALTGSQGAGKSLLLNALFDCDGLSLTGADGQACTSAIIRYTRYGGHVGGSDARKYVAEVQFLKADKQGEMINEHARSYYHYQHAGDDSDDEEAPKYKTLGQDELDRRMKDTAEDVFHTLFGGDENFRAAWSPSSYRRGEFVRLCQVKCEEALSHINVDHDKKATFVGSDPKDLLPQIKRYMTKVEGETCLWPLVDSISIRFYDPLLEQNIEIVDLLGWGDINAARTRYADQIKDTVDVEMILGDTIRIATDDMVINNARSAAINHGMGHVKLVATKIDAISPNQLAQCTGPKFDDIKNRIELAENDAIEADEEDDAVKCDLLGKYKTYLERRLKQRKFRDQPALTPEETGIPGIRSYLFHLPAQQNFEEYKTHIFHTVPSFIDKVKRVVDHSDRDIGFRNLADDFDRIRTSFIPKFLLQGKTHFGKLSRSSMSKMRSDTKSYKDQMDDVVLGSWLQLKGPTFNKILKGRGSVLPGTSRAKGLEFGCDWNNELATVLTPGFKRWYNAQFEKMRAMEDALTYAFNIFCRDVYHMMNASASAFKDRPNGKKKTYVEPKVRYQKRRLRTHFTDGDQHFVERAMEEFHALIDNTISEVFEQHVADIDTRLEKFGEDLRNESPITYTITPAGQDMRTALEKLLPTLEEQATALRDWFPTEVKREVETQLQSSSAHGTSKEMDYLFEGIAKRKVPALTSSRTVKIKEEPGTKRAKLE</sequence>
<proteinExistence type="predicted"/>
<keyword evidence="2" id="KW-1185">Reference proteome</keyword>
<name>A0A6A6SU32_9PLEO</name>
<dbReference type="PANTHER" id="PTHR36681:SF3">
    <property type="entry name" value="NUCLEAR GTPASE, GERMINAL CENTER-ASSOCIATED, TANDEM DUPLICATE 3"/>
    <property type="match status" value="1"/>
</dbReference>
<dbReference type="InterPro" id="IPR027417">
    <property type="entry name" value="P-loop_NTPase"/>
</dbReference>
<gene>
    <name evidence="1" type="ORF">K491DRAFT_761961</name>
</gene>
<evidence type="ECO:0008006" key="3">
    <source>
        <dbReference type="Google" id="ProtNLM"/>
    </source>
</evidence>
<dbReference type="OrthoDB" id="3598281at2759"/>